<keyword evidence="2" id="KW-1185">Reference proteome</keyword>
<comment type="caution">
    <text evidence="1">The sequence shown here is derived from an EMBL/GenBank/DDBJ whole genome shotgun (WGS) entry which is preliminary data.</text>
</comment>
<reference evidence="1 2" key="1">
    <citation type="submission" date="2019-08" db="EMBL/GenBank/DDBJ databases">
        <title>Whole genome of Aphis craccivora.</title>
        <authorList>
            <person name="Voronova N.V."/>
            <person name="Shulinski R.S."/>
            <person name="Bandarenka Y.V."/>
            <person name="Zhorov D.G."/>
            <person name="Warner D."/>
        </authorList>
    </citation>
    <scope>NUCLEOTIDE SEQUENCE [LARGE SCALE GENOMIC DNA]</scope>
    <source>
        <strain evidence="1">180601</strain>
        <tissue evidence="1">Whole Body</tissue>
    </source>
</reference>
<evidence type="ECO:0000313" key="2">
    <source>
        <dbReference type="Proteomes" id="UP000478052"/>
    </source>
</evidence>
<dbReference type="Proteomes" id="UP000478052">
    <property type="component" value="Unassembled WGS sequence"/>
</dbReference>
<organism evidence="1 2">
    <name type="scientific">Aphis craccivora</name>
    <name type="common">Cowpea aphid</name>
    <dbReference type="NCBI Taxonomy" id="307492"/>
    <lineage>
        <taxon>Eukaryota</taxon>
        <taxon>Metazoa</taxon>
        <taxon>Ecdysozoa</taxon>
        <taxon>Arthropoda</taxon>
        <taxon>Hexapoda</taxon>
        <taxon>Insecta</taxon>
        <taxon>Pterygota</taxon>
        <taxon>Neoptera</taxon>
        <taxon>Paraneoptera</taxon>
        <taxon>Hemiptera</taxon>
        <taxon>Sternorrhyncha</taxon>
        <taxon>Aphidomorpha</taxon>
        <taxon>Aphidoidea</taxon>
        <taxon>Aphididae</taxon>
        <taxon>Aphidini</taxon>
        <taxon>Aphis</taxon>
        <taxon>Aphis</taxon>
    </lineage>
</organism>
<accession>A0A6G0VPT8</accession>
<sequence>MGLIFHMYNHTTENNIKKRVRHLEDLVITVSSAITELSCKRNSTNSISYGTKTTDLNKFNDFIIENSEAIQFIVNSEINVLSRYTDVNSIIEYIKIQQIEEDIIQGNIHNIASNFVSLNFSKKLGAIKKKKTIDILQSQAFKNYSQYIITSKHINHIQTQNNNKYSMPQKHFNKIPKIQSLVYFILKTILYNNKQQIIDDLQISEKHLHTAAYKQKKYLSKLHLILKYINKFKYLTNGIIVDNNRKIMNFLQFIIINNLLSLDKLFCQFENELDSWMPNHVIYVSHEPTRIHSSTNKNIIIIDDYEVVQFSIPASNNCNDAIILACLISMETKRTACLKKNI</sequence>
<protein>
    <submittedName>
        <fullName evidence="1">Uncharacterized protein</fullName>
    </submittedName>
</protein>
<proteinExistence type="predicted"/>
<dbReference type="OrthoDB" id="6628280at2759"/>
<evidence type="ECO:0000313" key="1">
    <source>
        <dbReference type="EMBL" id="KAF0703717.1"/>
    </source>
</evidence>
<gene>
    <name evidence="1" type="ORF">FWK35_00032789</name>
</gene>
<dbReference type="AlphaFoldDB" id="A0A6G0VPT8"/>
<name>A0A6G0VPT8_APHCR</name>
<dbReference type="EMBL" id="VUJU01013774">
    <property type="protein sequence ID" value="KAF0703717.1"/>
    <property type="molecule type" value="Genomic_DNA"/>
</dbReference>